<dbReference type="Proteomes" id="UP000266016">
    <property type="component" value="Unassembled WGS sequence"/>
</dbReference>
<keyword evidence="8" id="KW-1185">Reference proteome</keyword>
<dbReference type="Gene3D" id="3.40.50.720">
    <property type="entry name" value="NAD(P)-binding Rossmann-like Domain"/>
    <property type="match status" value="1"/>
</dbReference>
<evidence type="ECO:0000256" key="2">
    <source>
        <dbReference type="ARBA" id="ARBA00022857"/>
    </source>
</evidence>
<keyword evidence="4" id="KW-0566">Pantothenate biosynthesis</keyword>
<dbReference type="FunFam" id="3.40.50.720:FF:000307">
    <property type="entry name" value="2-dehydropantoate 2-reductase"/>
    <property type="match status" value="1"/>
</dbReference>
<dbReference type="Pfam" id="PF08546">
    <property type="entry name" value="ApbA_C"/>
    <property type="match status" value="1"/>
</dbReference>
<dbReference type="GO" id="GO:0005737">
    <property type="term" value="C:cytoplasm"/>
    <property type="evidence" value="ECO:0007669"/>
    <property type="project" value="TreeGrafter"/>
</dbReference>
<name>A0A398B6Z9_9BACI</name>
<evidence type="ECO:0000313" key="7">
    <source>
        <dbReference type="EMBL" id="RID83680.1"/>
    </source>
</evidence>
<dbReference type="InterPro" id="IPR003710">
    <property type="entry name" value="ApbA"/>
</dbReference>
<comment type="catalytic activity">
    <reaction evidence="4">
        <text>(R)-pantoate + NADP(+) = 2-dehydropantoate + NADPH + H(+)</text>
        <dbReference type="Rhea" id="RHEA:16233"/>
        <dbReference type="ChEBI" id="CHEBI:11561"/>
        <dbReference type="ChEBI" id="CHEBI:15378"/>
        <dbReference type="ChEBI" id="CHEBI:15980"/>
        <dbReference type="ChEBI" id="CHEBI:57783"/>
        <dbReference type="ChEBI" id="CHEBI:58349"/>
        <dbReference type="EC" id="1.1.1.169"/>
    </reaction>
</comment>
<dbReference type="Pfam" id="PF02558">
    <property type="entry name" value="ApbA"/>
    <property type="match status" value="1"/>
</dbReference>
<feature type="domain" description="Ketopantoate reductase N-terminal" evidence="5">
    <location>
        <begin position="10"/>
        <end position="159"/>
    </location>
</feature>
<sequence length="317" mass="34721">MRKVGATMNILVQGAGALGAYFGGRLLEAGLNVSFFVRERRAAQLAKEGLKIYSPEGNFEERDVTVYTEAEQVKNIDLVILAVKGYHLDQAIPQVQKIVEQTGAFVLPLLNGIEHLETLQQAIGKEKVLGGFASIIATLNEQGYVEHTSGSSAVKFGALHNEQTEICAQLEAVHNDVKTNILREENILKHMWKKYIFITSFSGITSAMQLPAGFIASTEASFAVARKVILEMSMLANKEGIILTEQEVEVMATRLKGFHKEATSSMHQDMRKGLPLEVEHLHGGALRLAAKHAVTLPVIETLYGILKPYENGKPSGL</sequence>
<evidence type="ECO:0000259" key="5">
    <source>
        <dbReference type="Pfam" id="PF02558"/>
    </source>
</evidence>
<dbReference type="EC" id="1.1.1.169" evidence="4"/>
<comment type="pathway">
    <text evidence="4">Cofactor biosynthesis; (R)-pantothenate biosynthesis; (R)-pantoate from 3-methyl-2-oxobutanoate: step 2/2.</text>
</comment>
<dbReference type="UniPathway" id="UPA00028">
    <property type="reaction ID" value="UER00004"/>
</dbReference>
<dbReference type="GO" id="GO:0015940">
    <property type="term" value="P:pantothenate biosynthetic process"/>
    <property type="evidence" value="ECO:0007669"/>
    <property type="project" value="UniProtKB-UniPathway"/>
</dbReference>
<comment type="caution">
    <text evidence="7">The sequence shown here is derived from an EMBL/GenBank/DDBJ whole genome shotgun (WGS) entry which is preliminary data.</text>
</comment>
<organism evidence="7 8">
    <name type="scientific">Peribacillus asahii</name>
    <dbReference type="NCBI Taxonomy" id="228899"/>
    <lineage>
        <taxon>Bacteria</taxon>
        <taxon>Bacillati</taxon>
        <taxon>Bacillota</taxon>
        <taxon>Bacilli</taxon>
        <taxon>Bacillales</taxon>
        <taxon>Bacillaceae</taxon>
        <taxon>Peribacillus</taxon>
    </lineage>
</organism>
<dbReference type="NCBIfam" id="TIGR00745">
    <property type="entry name" value="apbA_panE"/>
    <property type="match status" value="1"/>
</dbReference>
<dbReference type="InterPro" id="IPR013752">
    <property type="entry name" value="KPA_reductase"/>
</dbReference>
<comment type="function">
    <text evidence="4">Catalyzes the NADPH-dependent reduction of ketopantoate into pantoic acid.</text>
</comment>
<evidence type="ECO:0000313" key="8">
    <source>
        <dbReference type="Proteomes" id="UP000266016"/>
    </source>
</evidence>
<evidence type="ECO:0000256" key="3">
    <source>
        <dbReference type="ARBA" id="ARBA00023002"/>
    </source>
</evidence>
<dbReference type="FunFam" id="1.10.1040.10:FF:000017">
    <property type="entry name" value="2-dehydropantoate 2-reductase"/>
    <property type="match status" value="1"/>
</dbReference>
<dbReference type="AlphaFoldDB" id="A0A398B6Z9"/>
<gene>
    <name evidence="7" type="ORF">D1953_15370</name>
</gene>
<dbReference type="EMBL" id="QWVS01000032">
    <property type="protein sequence ID" value="RID83680.1"/>
    <property type="molecule type" value="Genomic_DNA"/>
</dbReference>
<dbReference type="SUPFAM" id="SSF48179">
    <property type="entry name" value="6-phosphogluconate dehydrogenase C-terminal domain-like"/>
    <property type="match status" value="1"/>
</dbReference>
<evidence type="ECO:0000256" key="4">
    <source>
        <dbReference type="RuleBase" id="RU362068"/>
    </source>
</evidence>
<reference evidence="7 8" key="1">
    <citation type="submission" date="2018-08" db="EMBL/GenBank/DDBJ databases">
        <title>Bacillus jemisoniae sp. nov., Bacillus chryseoplanitiae sp. nov., Bacillus resnikiae sp. nov., and Bacillus frankliniae sp. nov., isolated from Viking spacecraft and associated surfaces.</title>
        <authorList>
            <person name="Seuylemezian A."/>
            <person name="Vaishampayan P."/>
        </authorList>
    </citation>
    <scope>NUCLEOTIDE SEQUENCE [LARGE SCALE GENOMIC DNA]</scope>
    <source>
        <strain evidence="7 8">MA001</strain>
    </source>
</reference>
<dbReference type="InterPro" id="IPR036291">
    <property type="entry name" value="NAD(P)-bd_dom_sf"/>
</dbReference>
<keyword evidence="3 4" id="KW-0560">Oxidoreductase</keyword>
<dbReference type="Gene3D" id="1.10.1040.10">
    <property type="entry name" value="N-(1-d-carboxylethyl)-l-norvaline Dehydrogenase, domain 2"/>
    <property type="match status" value="1"/>
</dbReference>
<dbReference type="SUPFAM" id="SSF51735">
    <property type="entry name" value="NAD(P)-binding Rossmann-fold domains"/>
    <property type="match status" value="1"/>
</dbReference>
<evidence type="ECO:0000259" key="6">
    <source>
        <dbReference type="Pfam" id="PF08546"/>
    </source>
</evidence>
<evidence type="ECO:0000256" key="1">
    <source>
        <dbReference type="ARBA" id="ARBA00007870"/>
    </source>
</evidence>
<proteinExistence type="inferred from homology"/>
<dbReference type="GO" id="GO:0008677">
    <property type="term" value="F:2-dehydropantoate 2-reductase activity"/>
    <property type="evidence" value="ECO:0007669"/>
    <property type="project" value="UniProtKB-EC"/>
</dbReference>
<feature type="domain" description="Ketopantoate reductase C-terminal" evidence="6">
    <location>
        <begin position="186"/>
        <end position="310"/>
    </location>
</feature>
<dbReference type="InterPro" id="IPR013328">
    <property type="entry name" value="6PGD_dom2"/>
</dbReference>
<keyword evidence="2 4" id="KW-0521">NADP</keyword>
<dbReference type="InterPro" id="IPR013332">
    <property type="entry name" value="KPR_N"/>
</dbReference>
<dbReference type="InterPro" id="IPR008927">
    <property type="entry name" value="6-PGluconate_DH-like_C_sf"/>
</dbReference>
<dbReference type="PANTHER" id="PTHR21708:SF26">
    <property type="entry name" value="2-DEHYDROPANTOATE 2-REDUCTASE"/>
    <property type="match status" value="1"/>
</dbReference>
<comment type="similarity">
    <text evidence="1 4">Belongs to the ketopantoate reductase family.</text>
</comment>
<dbReference type="InterPro" id="IPR051402">
    <property type="entry name" value="KPR-Related"/>
</dbReference>
<dbReference type="PANTHER" id="PTHR21708">
    <property type="entry name" value="PROBABLE 2-DEHYDROPANTOATE 2-REDUCTASE"/>
    <property type="match status" value="1"/>
</dbReference>
<accession>A0A398B6Z9</accession>
<protein>
    <recommendedName>
        <fullName evidence="4">2-dehydropantoate 2-reductase</fullName>
        <ecNumber evidence="4">1.1.1.169</ecNumber>
    </recommendedName>
    <alternativeName>
        <fullName evidence="4">Ketopantoate reductase</fullName>
    </alternativeName>
</protein>